<dbReference type="NCBIfam" id="NF003969">
    <property type="entry name" value="PRK05463.1"/>
    <property type="match status" value="1"/>
</dbReference>
<dbReference type="Gene3D" id="3.30.2040.10">
    <property type="entry name" value="PSTPO5379-like domain"/>
    <property type="match status" value="1"/>
</dbReference>
<dbReference type="PIRSF" id="PIRSF029755">
    <property type="entry name" value="UCP029755"/>
    <property type="match status" value="1"/>
</dbReference>
<comment type="similarity">
    <text evidence="1 3">Belongs to the D-glutamate cyclase family.</text>
</comment>
<dbReference type="InterPro" id="IPR016938">
    <property type="entry name" value="UPF0317"/>
</dbReference>
<organism evidence="5 6">
    <name type="scientific">Saccharopolyspora erythraea</name>
    <name type="common">Streptomyces erythraeus</name>
    <dbReference type="NCBI Taxonomy" id="1836"/>
    <lineage>
        <taxon>Bacteria</taxon>
        <taxon>Bacillati</taxon>
        <taxon>Actinomycetota</taxon>
        <taxon>Actinomycetes</taxon>
        <taxon>Pseudonocardiales</taxon>
        <taxon>Pseudonocardiaceae</taxon>
        <taxon>Saccharopolyspora</taxon>
    </lineage>
</organism>
<evidence type="ECO:0000256" key="4">
    <source>
        <dbReference type="SAM" id="MobiDB-lite"/>
    </source>
</evidence>
<protein>
    <recommendedName>
        <fullName evidence="3">Putative hydro-lyase GCM10009533_03930</fullName>
        <ecNumber evidence="3">4.2.1.-</ecNumber>
    </recommendedName>
</protein>
<evidence type="ECO:0000313" key="5">
    <source>
        <dbReference type="EMBL" id="GAA0508366.1"/>
    </source>
</evidence>
<sequence length="306" mass="32004">MSGSSESLPHVHAAGGPDAVGASGDAPAPGIACASPDTAGNTAAEQRNPTSAMSPAAARAAFRAGLRVPTSGYSAGWTQANLIALPRDYAYDFLLFAQRNPKSCPVLDVTEPGETSASIFAGDLRTDLPAYRVYRDGELVEEVGDVTGLWRDDLVSFLVGCSFTFEAALLEAGVPVRHIETGGNVPMYRTNRDCRPAGRMSGPLVVSMRPVPASMVATAVRITSRYPAVHGAPVHIGEPADLGIGDIDSPDFGEPVEIRPGEIPVFWACGVTPQAAVMQSRPPFAIGHAPGHMAITDARDSEFLVP</sequence>
<comment type="caution">
    <text evidence="5">The sequence shown here is derived from an EMBL/GenBank/DDBJ whole genome shotgun (WGS) entry which is preliminary data.</text>
</comment>
<keyword evidence="6" id="KW-1185">Reference proteome</keyword>
<dbReference type="Pfam" id="PF07286">
    <property type="entry name" value="D-Glu_cyclase"/>
    <property type="match status" value="1"/>
</dbReference>
<dbReference type="InterPro" id="IPR009906">
    <property type="entry name" value="D-Glu_cyclase"/>
</dbReference>
<evidence type="ECO:0000313" key="6">
    <source>
        <dbReference type="Proteomes" id="UP001500729"/>
    </source>
</evidence>
<evidence type="ECO:0000256" key="2">
    <source>
        <dbReference type="ARBA" id="ARBA00023239"/>
    </source>
</evidence>
<dbReference type="EMBL" id="BAAAGS010000002">
    <property type="protein sequence ID" value="GAA0508366.1"/>
    <property type="molecule type" value="Genomic_DNA"/>
</dbReference>
<feature type="region of interest" description="Disordered" evidence="4">
    <location>
        <begin position="1"/>
        <end position="55"/>
    </location>
</feature>
<gene>
    <name evidence="5" type="ORF">GCM10009533_03930</name>
</gene>
<evidence type="ECO:0000256" key="3">
    <source>
        <dbReference type="HAMAP-Rule" id="MF_01830"/>
    </source>
</evidence>
<accession>A0ABP3LWG9</accession>
<dbReference type="PANTHER" id="PTHR32022:SF10">
    <property type="entry name" value="D-GLUTAMATE CYCLASE, MITOCHONDRIAL"/>
    <property type="match status" value="1"/>
</dbReference>
<dbReference type="InterPro" id="IPR038021">
    <property type="entry name" value="Putative_hydro-lyase"/>
</dbReference>
<keyword evidence="2 3" id="KW-0456">Lyase</keyword>
<name>A0ABP3LWG9_SACER</name>
<dbReference type="SUPFAM" id="SSF160920">
    <property type="entry name" value="PSTPO5379-like"/>
    <property type="match status" value="1"/>
</dbReference>
<proteinExistence type="inferred from homology"/>
<dbReference type="Proteomes" id="UP001500729">
    <property type="component" value="Unassembled WGS sequence"/>
</dbReference>
<feature type="compositionally biased region" description="Polar residues" evidence="4">
    <location>
        <begin position="38"/>
        <end position="53"/>
    </location>
</feature>
<evidence type="ECO:0000256" key="1">
    <source>
        <dbReference type="ARBA" id="ARBA00007896"/>
    </source>
</evidence>
<dbReference type="EC" id="4.2.1.-" evidence="3"/>
<reference evidence="6" key="1">
    <citation type="journal article" date="2019" name="Int. J. Syst. Evol. Microbiol.">
        <title>The Global Catalogue of Microorganisms (GCM) 10K type strain sequencing project: providing services to taxonomists for standard genome sequencing and annotation.</title>
        <authorList>
            <consortium name="The Broad Institute Genomics Platform"/>
            <consortium name="The Broad Institute Genome Sequencing Center for Infectious Disease"/>
            <person name="Wu L."/>
            <person name="Ma J."/>
        </authorList>
    </citation>
    <scope>NUCLEOTIDE SEQUENCE [LARGE SCALE GENOMIC DNA]</scope>
    <source>
        <strain evidence="6">JCM 10303</strain>
    </source>
</reference>
<dbReference type="Gene3D" id="3.40.1640.10">
    <property type="entry name" value="PSTPO5379-like"/>
    <property type="match status" value="1"/>
</dbReference>
<dbReference type="PANTHER" id="PTHR32022">
    <property type="entry name" value="D-GLUTAMATE CYCLASE, MITOCHONDRIAL"/>
    <property type="match status" value="1"/>
</dbReference>
<dbReference type="HAMAP" id="MF_01830">
    <property type="entry name" value="Hydro_lyase"/>
    <property type="match status" value="1"/>
</dbReference>